<keyword evidence="3" id="KW-1185">Reference proteome</keyword>
<dbReference type="AlphaFoldDB" id="A0AAV3PL48"/>
<gene>
    <name evidence="2" type="ORF">LIER_10588</name>
</gene>
<dbReference type="EMBL" id="BAABME010001891">
    <property type="protein sequence ID" value="GAA0151995.1"/>
    <property type="molecule type" value="Genomic_DNA"/>
</dbReference>
<sequence length="94" mass="10647">MQDLEDMDMPPESQNNEGAPSTPRYTSRRTRKGKKNKIPGTYARFDREMKEQMKGKKTVESSDDSTGDADILYDHEGKLDLRSISGSSDDDTTR</sequence>
<evidence type="ECO:0000313" key="3">
    <source>
        <dbReference type="Proteomes" id="UP001454036"/>
    </source>
</evidence>
<evidence type="ECO:0000313" key="2">
    <source>
        <dbReference type="EMBL" id="GAA0151995.1"/>
    </source>
</evidence>
<feature type="compositionally biased region" description="Basic residues" evidence="1">
    <location>
        <begin position="26"/>
        <end position="37"/>
    </location>
</feature>
<proteinExistence type="predicted"/>
<feature type="compositionally biased region" description="Basic and acidic residues" evidence="1">
    <location>
        <begin position="44"/>
        <end position="60"/>
    </location>
</feature>
<evidence type="ECO:0000256" key="1">
    <source>
        <dbReference type="SAM" id="MobiDB-lite"/>
    </source>
</evidence>
<accession>A0AAV3PL48</accession>
<feature type="compositionally biased region" description="Basic and acidic residues" evidence="1">
    <location>
        <begin position="72"/>
        <end position="81"/>
    </location>
</feature>
<organism evidence="2 3">
    <name type="scientific">Lithospermum erythrorhizon</name>
    <name type="common">Purple gromwell</name>
    <name type="synonym">Lithospermum officinale var. erythrorhizon</name>
    <dbReference type="NCBI Taxonomy" id="34254"/>
    <lineage>
        <taxon>Eukaryota</taxon>
        <taxon>Viridiplantae</taxon>
        <taxon>Streptophyta</taxon>
        <taxon>Embryophyta</taxon>
        <taxon>Tracheophyta</taxon>
        <taxon>Spermatophyta</taxon>
        <taxon>Magnoliopsida</taxon>
        <taxon>eudicotyledons</taxon>
        <taxon>Gunneridae</taxon>
        <taxon>Pentapetalae</taxon>
        <taxon>asterids</taxon>
        <taxon>lamiids</taxon>
        <taxon>Boraginales</taxon>
        <taxon>Boraginaceae</taxon>
        <taxon>Boraginoideae</taxon>
        <taxon>Lithospermeae</taxon>
        <taxon>Lithospermum</taxon>
    </lineage>
</organism>
<protein>
    <submittedName>
        <fullName evidence="2">Uncharacterized protein</fullName>
    </submittedName>
</protein>
<dbReference type="Proteomes" id="UP001454036">
    <property type="component" value="Unassembled WGS sequence"/>
</dbReference>
<reference evidence="2 3" key="1">
    <citation type="submission" date="2024-01" db="EMBL/GenBank/DDBJ databases">
        <title>The complete chloroplast genome sequence of Lithospermum erythrorhizon: insights into the phylogenetic relationship among Boraginaceae species and the maternal lineages of purple gromwells.</title>
        <authorList>
            <person name="Okada T."/>
            <person name="Watanabe K."/>
        </authorList>
    </citation>
    <scope>NUCLEOTIDE SEQUENCE [LARGE SCALE GENOMIC DNA]</scope>
</reference>
<comment type="caution">
    <text evidence="2">The sequence shown here is derived from an EMBL/GenBank/DDBJ whole genome shotgun (WGS) entry which is preliminary data.</text>
</comment>
<name>A0AAV3PL48_LITER</name>
<feature type="region of interest" description="Disordered" evidence="1">
    <location>
        <begin position="1"/>
        <end position="94"/>
    </location>
</feature>